<proteinExistence type="predicted"/>
<accession>A0A9J5ZXN0</accession>
<evidence type="ECO:0000313" key="3">
    <source>
        <dbReference type="Proteomes" id="UP000824120"/>
    </source>
</evidence>
<reference evidence="2 3" key="1">
    <citation type="submission" date="2020-09" db="EMBL/GenBank/DDBJ databases">
        <title>De no assembly of potato wild relative species, Solanum commersonii.</title>
        <authorList>
            <person name="Cho K."/>
        </authorList>
    </citation>
    <scope>NUCLEOTIDE SEQUENCE [LARGE SCALE GENOMIC DNA]</scope>
    <source>
        <strain evidence="2">LZ3.2</strain>
        <tissue evidence="2">Leaf</tissue>
    </source>
</reference>
<evidence type="ECO:0000256" key="1">
    <source>
        <dbReference type="SAM" id="MobiDB-lite"/>
    </source>
</evidence>
<name>A0A9J5ZXN0_SOLCO</name>
<comment type="caution">
    <text evidence="2">The sequence shown here is derived from an EMBL/GenBank/DDBJ whole genome shotgun (WGS) entry which is preliminary data.</text>
</comment>
<gene>
    <name evidence="2" type="ORF">H5410_016439</name>
</gene>
<feature type="region of interest" description="Disordered" evidence="1">
    <location>
        <begin position="49"/>
        <end position="82"/>
    </location>
</feature>
<organism evidence="2 3">
    <name type="scientific">Solanum commersonii</name>
    <name type="common">Commerson's wild potato</name>
    <name type="synonym">Commerson's nightshade</name>
    <dbReference type="NCBI Taxonomy" id="4109"/>
    <lineage>
        <taxon>Eukaryota</taxon>
        <taxon>Viridiplantae</taxon>
        <taxon>Streptophyta</taxon>
        <taxon>Embryophyta</taxon>
        <taxon>Tracheophyta</taxon>
        <taxon>Spermatophyta</taxon>
        <taxon>Magnoliopsida</taxon>
        <taxon>eudicotyledons</taxon>
        <taxon>Gunneridae</taxon>
        <taxon>Pentapetalae</taxon>
        <taxon>asterids</taxon>
        <taxon>lamiids</taxon>
        <taxon>Solanales</taxon>
        <taxon>Solanaceae</taxon>
        <taxon>Solanoideae</taxon>
        <taxon>Solaneae</taxon>
        <taxon>Solanum</taxon>
    </lineage>
</organism>
<dbReference type="OrthoDB" id="1523745at2759"/>
<protein>
    <submittedName>
        <fullName evidence="2">Uncharacterized protein</fullName>
    </submittedName>
</protein>
<sequence length="101" mass="11183">MGMHATKDRVKSDTSTVYSISLYESTMTTRDEPWFAFLVKCAFGLKSGLKPSTALEGGKKDQSAAGSSKKRKEKTTNYTDENAKRKEVVVSGLLEHDEVFV</sequence>
<keyword evidence="3" id="KW-1185">Reference proteome</keyword>
<dbReference type="Proteomes" id="UP000824120">
    <property type="component" value="Chromosome 3"/>
</dbReference>
<dbReference type="EMBL" id="JACXVP010000003">
    <property type="protein sequence ID" value="KAG5616615.1"/>
    <property type="molecule type" value="Genomic_DNA"/>
</dbReference>
<evidence type="ECO:0000313" key="2">
    <source>
        <dbReference type="EMBL" id="KAG5616615.1"/>
    </source>
</evidence>
<dbReference type="AlphaFoldDB" id="A0A9J5ZXN0"/>